<accession>A0A8S5L9Z0</accession>
<name>A0A8S5L9Z0_9CAUD</name>
<dbReference type="EMBL" id="BK014662">
    <property type="protein sequence ID" value="DAD66763.1"/>
    <property type="molecule type" value="Genomic_DNA"/>
</dbReference>
<sequence>MIDEEKIRSLVNEELTKAEVNSLINNKVDSILQSNEFKRKVKAITADVLEDLYRTMYQKKAFWQSSVKQG</sequence>
<protein>
    <submittedName>
        <fullName evidence="1">Uncharacterized protein</fullName>
    </submittedName>
</protein>
<evidence type="ECO:0000313" key="1">
    <source>
        <dbReference type="EMBL" id="DAD66763.1"/>
    </source>
</evidence>
<proteinExistence type="predicted"/>
<reference evidence="1" key="1">
    <citation type="journal article" date="2021" name="Proc. Natl. Acad. Sci. U.S.A.">
        <title>A Catalog of Tens of Thousands of Viruses from Human Metagenomes Reveals Hidden Associations with Chronic Diseases.</title>
        <authorList>
            <person name="Tisza M.J."/>
            <person name="Buck C.B."/>
        </authorList>
    </citation>
    <scope>NUCLEOTIDE SEQUENCE</scope>
    <source>
        <strain evidence="1">CtPuP5</strain>
    </source>
</reference>
<organism evidence="1">
    <name type="scientific">Myoviridae sp. ctPuP5</name>
    <dbReference type="NCBI Taxonomy" id="2823543"/>
    <lineage>
        <taxon>Viruses</taxon>
        <taxon>Duplodnaviria</taxon>
        <taxon>Heunggongvirae</taxon>
        <taxon>Uroviricota</taxon>
        <taxon>Caudoviricetes</taxon>
    </lineage>
</organism>